<evidence type="ECO:0000313" key="1">
    <source>
        <dbReference type="EMBL" id="ODS30273.1"/>
    </source>
</evidence>
<dbReference type="EMBL" id="MAYW01000251">
    <property type="protein sequence ID" value="ODS30273.1"/>
    <property type="molecule type" value="Genomic_DNA"/>
</dbReference>
<name>A0A1E3X3M9_9BACT</name>
<dbReference type="AlphaFoldDB" id="A0A1E3X3M9"/>
<evidence type="ECO:0000313" key="2">
    <source>
        <dbReference type="Proteomes" id="UP000094056"/>
    </source>
</evidence>
<reference evidence="1 2" key="1">
    <citation type="submission" date="2016-07" db="EMBL/GenBank/DDBJ databases">
        <title>Draft genome of Scalindua rubra, obtained from a brine-seawater interface in the Red Sea, sheds light on salt adaptation in anammox bacteria.</title>
        <authorList>
            <person name="Speth D.R."/>
            <person name="Lagkouvardos I."/>
            <person name="Wang Y."/>
            <person name="Qian P.-Y."/>
            <person name="Dutilh B.E."/>
            <person name="Jetten M.S."/>
        </authorList>
    </citation>
    <scope>NUCLEOTIDE SEQUENCE [LARGE SCALE GENOMIC DNA]</scope>
    <source>
        <strain evidence="1">BSI-1</strain>
    </source>
</reference>
<sequence>MQTKTKYEEMVIKELREIPEDSMPQVVKILRSLKKSISVATKKERIKESGLCGIWRDKRNAEEIIEEIHSHRSGFGGRRIKL</sequence>
<protein>
    <submittedName>
        <fullName evidence="1">Uncharacterized protein</fullName>
    </submittedName>
</protein>
<accession>A0A1E3X3M9</accession>
<proteinExistence type="predicted"/>
<comment type="caution">
    <text evidence="1">The sequence shown here is derived from an EMBL/GenBank/DDBJ whole genome shotgun (WGS) entry which is preliminary data.</text>
</comment>
<organism evidence="1 2">
    <name type="scientific">Candidatus Scalindua rubra</name>
    <dbReference type="NCBI Taxonomy" id="1872076"/>
    <lineage>
        <taxon>Bacteria</taxon>
        <taxon>Pseudomonadati</taxon>
        <taxon>Planctomycetota</taxon>
        <taxon>Candidatus Brocadiia</taxon>
        <taxon>Candidatus Brocadiales</taxon>
        <taxon>Candidatus Scalinduaceae</taxon>
        <taxon>Candidatus Scalindua</taxon>
    </lineage>
</organism>
<gene>
    <name evidence="1" type="ORF">SCARUB_04616</name>
</gene>
<dbReference type="Proteomes" id="UP000094056">
    <property type="component" value="Unassembled WGS sequence"/>
</dbReference>